<sequence length="105" mass="12595">MGKNHLLLNKTLEWTLNWCILQNMFDRNFFVKASFISNPSLLKKRLMAVGLGMLLLSSFIFIFVLVYLFLRHAEQFYNHPSTTSSRRWSNLSKWMFREFNEVLKK</sequence>
<evidence type="ECO:0000313" key="11">
    <source>
        <dbReference type="EMBL" id="KAF9594234.1"/>
    </source>
</evidence>
<dbReference type="Pfam" id="PF04109">
    <property type="entry name" value="ATG9"/>
    <property type="match status" value="1"/>
</dbReference>
<keyword evidence="8 10" id="KW-0445">Lipid transport</keyword>
<keyword evidence="6 10" id="KW-1133">Transmembrane helix</keyword>
<keyword evidence="9 10" id="KW-0472">Membrane</keyword>
<dbReference type="InterPro" id="IPR007241">
    <property type="entry name" value="Autophagy-rel_prot_9"/>
</dbReference>
<evidence type="ECO:0000256" key="10">
    <source>
        <dbReference type="RuleBase" id="RU364027"/>
    </source>
</evidence>
<dbReference type="PANTHER" id="PTHR13038">
    <property type="entry name" value="APG9 AUTOPHAGY 9"/>
    <property type="match status" value="1"/>
</dbReference>
<dbReference type="GO" id="GO:0006869">
    <property type="term" value="P:lipid transport"/>
    <property type="evidence" value="ECO:0007669"/>
    <property type="project" value="UniProtKB-KW"/>
</dbReference>
<accession>A0A835LJT5</accession>
<evidence type="ECO:0000256" key="2">
    <source>
        <dbReference type="ARBA" id="ARBA00006185"/>
    </source>
</evidence>
<dbReference type="GO" id="GO:0034045">
    <property type="term" value="C:phagophore assembly site membrane"/>
    <property type="evidence" value="ECO:0007669"/>
    <property type="project" value="UniProtKB-SubCell"/>
</dbReference>
<dbReference type="EMBL" id="JADFTS010000008">
    <property type="protein sequence ID" value="KAF9594234.1"/>
    <property type="molecule type" value="Genomic_DNA"/>
</dbReference>
<evidence type="ECO:0000256" key="4">
    <source>
        <dbReference type="ARBA" id="ARBA00022448"/>
    </source>
</evidence>
<evidence type="ECO:0000313" key="12">
    <source>
        <dbReference type="Proteomes" id="UP000631114"/>
    </source>
</evidence>
<dbReference type="GO" id="GO:0000422">
    <property type="term" value="P:autophagy of mitochondrion"/>
    <property type="evidence" value="ECO:0007669"/>
    <property type="project" value="TreeGrafter"/>
</dbReference>
<evidence type="ECO:0000256" key="8">
    <source>
        <dbReference type="ARBA" id="ARBA00023055"/>
    </source>
</evidence>
<protein>
    <recommendedName>
        <fullName evidence="3 10">Autophagy-related protein 9</fullName>
    </recommendedName>
</protein>
<evidence type="ECO:0000256" key="7">
    <source>
        <dbReference type="ARBA" id="ARBA00023006"/>
    </source>
</evidence>
<feature type="non-terminal residue" evidence="11">
    <location>
        <position position="1"/>
    </location>
</feature>
<dbReference type="GO" id="GO:0034727">
    <property type="term" value="P:piecemeal microautophagy of the nucleus"/>
    <property type="evidence" value="ECO:0007669"/>
    <property type="project" value="TreeGrafter"/>
</dbReference>
<comment type="subcellular location">
    <subcellularLocation>
        <location evidence="1 10">Preautophagosomal structure membrane</location>
        <topology evidence="1 10">Multi-pass membrane protein</topology>
    </subcellularLocation>
</comment>
<evidence type="ECO:0000256" key="5">
    <source>
        <dbReference type="ARBA" id="ARBA00022692"/>
    </source>
</evidence>
<dbReference type="PANTHER" id="PTHR13038:SF10">
    <property type="entry name" value="AUTOPHAGY-RELATED PROTEIN 9"/>
    <property type="match status" value="1"/>
</dbReference>
<name>A0A835LJT5_9MAGN</name>
<evidence type="ECO:0000256" key="1">
    <source>
        <dbReference type="ARBA" id="ARBA00004511"/>
    </source>
</evidence>
<feature type="transmembrane region" description="Helical" evidence="10">
    <location>
        <begin position="46"/>
        <end position="70"/>
    </location>
</feature>
<dbReference type="GO" id="GO:0061709">
    <property type="term" value="P:reticulophagy"/>
    <property type="evidence" value="ECO:0007669"/>
    <property type="project" value="TreeGrafter"/>
</dbReference>
<comment type="similarity">
    <text evidence="2 10">Belongs to the ATG9 family.</text>
</comment>
<dbReference type="GO" id="GO:0034497">
    <property type="term" value="P:protein localization to phagophore assembly site"/>
    <property type="evidence" value="ECO:0007669"/>
    <property type="project" value="TreeGrafter"/>
</dbReference>
<comment type="caution">
    <text evidence="10">Lacks conserved residue(s) required for the propagation of feature annotation.</text>
</comment>
<keyword evidence="7 10" id="KW-0072">Autophagy</keyword>
<keyword evidence="5 10" id="KW-0812">Transmembrane</keyword>
<evidence type="ECO:0000256" key="3">
    <source>
        <dbReference type="ARBA" id="ARBA00018074"/>
    </source>
</evidence>
<reference evidence="11 12" key="1">
    <citation type="submission" date="2020-10" db="EMBL/GenBank/DDBJ databases">
        <title>The Coptis chinensis genome and diversification of protoberbering-type alkaloids.</title>
        <authorList>
            <person name="Wang B."/>
            <person name="Shu S."/>
            <person name="Song C."/>
            <person name="Liu Y."/>
        </authorList>
    </citation>
    <scope>NUCLEOTIDE SEQUENCE [LARGE SCALE GENOMIC DNA]</scope>
    <source>
        <strain evidence="11">HL-2020</strain>
        <tissue evidence="11">Leaf</tissue>
    </source>
</reference>
<dbReference type="AlphaFoldDB" id="A0A835LJT5"/>
<organism evidence="11 12">
    <name type="scientific">Coptis chinensis</name>
    <dbReference type="NCBI Taxonomy" id="261450"/>
    <lineage>
        <taxon>Eukaryota</taxon>
        <taxon>Viridiplantae</taxon>
        <taxon>Streptophyta</taxon>
        <taxon>Embryophyta</taxon>
        <taxon>Tracheophyta</taxon>
        <taxon>Spermatophyta</taxon>
        <taxon>Magnoliopsida</taxon>
        <taxon>Ranunculales</taxon>
        <taxon>Ranunculaceae</taxon>
        <taxon>Coptidoideae</taxon>
        <taxon>Coptis</taxon>
    </lineage>
</organism>
<dbReference type="GO" id="GO:0005776">
    <property type="term" value="C:autophagosome"/>
    <property type="evidence" value="ECO:0007669"/>
    <property type="project" value="TreeGrafter"/>
</dbReference>
<keyword evidence="12" id="KW-1185">Reference proteome</keyword>
<proteinExistence type="inferred from homology"/>
<dbReference type="Proteomes" id="UP000631114">
    <property type="component" value="Unassembled WGS sequence"/>
</dbReference>
<evidence type="ECO:0000256" key="6">
    <source>
        <dbReference type="ARBA" id="ARBA00022989"/>
    </source>
</evidence>
<dbReference type="OrthoDB" id="2020634at2759"/>
<gene>
    <name evidence="11" type="ORF">IFM89_028891</name>
</gene>
<comment type="caution">
    <text evidence="11">The sequence shown here is derived from an EMBL/GenBank/DDBJ whole genome shotgun (WGS) entry which is preliminary data.</text>
</comment>
<evidence type="ECO:0000256" key="9">
    <source>
        <dbReference type="ARBA" id="ARBA00023136"/>
    </source>
</evidence>
<comment type="function">
    <text evidence="10">Phospholipid scramblase involved in autophagy. Cycles between the preautophagosomal structure/phagophore assembly site (PAS) and the cytoplasmic vesicle pool and supplies membrane for the growing autophagosome. Lipid scramblase activity plays a key role in preautophagosomal structure/phagophore assembly by distributing the phospholipids that arrive through ATG2 from the cytoplasmic to the luminal leaflet of the bilayer, thereby driving autophagosomal membrane expansion.</text>
</comment>
<keyword evidence="4 10" id="KW-0813">Transport</keyword>